<keyword evidence="2" id="KW-0732">Signal</keyword>
<evidence type="ECO:0000313" key="4">
    <source>
        <dbReference type="Proteomes" id="UP001591681"/>
    </source>
</evidence>
<evidence type="ECO:0000313" key="3">
    <source>
        <dbReference type="EMBL" id="KAL2083241.1"/>
    </source>
</evidence>
<dbReference type="Proteomes" id="UP001591681">
    <property type="component" value="Unassembled WGS sequence"/>
</dbReference>
<feature type="chain" id="PRO_5044881503" description="Serglycin" evidence="2">
    <location>
        <begin position="24"/>
        <end position="155"/>
    </location>
</feature>
<evidence type="ECO:0008006" key="5">
    <source>
        <dbReference type="Google" id="ProtNLM"/>
    </source>
</evidence>
<name>A0ABD1JAZ8_9TELE</name>
<dbReference type="InterPro" id="IPR007455">
    <property type="entry name" value="Serglycin"/>
</dbReference>
<organism evidence="3 4">
    <name type="scientific">Coilia grayii</name>
    <name type="common">Gray's grenadier anchovy</name>
    <dbReference type="NCBI Taxonomy" id="363190"/>
    <lineage>
        <taxon>Eukaryota</taxon>
        <taxon>Metazoa</taxon>
        <taxon>Chordata</taxon>
        <taxon>Craniata</taxon>
        <taxon>Vertebrata</taxon>
        <taxon>Euteleostomi</taxon>
        <taxon>Actinopterygii</taxon>
        <taxon>Neopterygii</taxon>
        <taxon>Teleostei</taxon>
        <taxon>Clupei</taxon>
        <taxon>Clupeiformes</taxon>
        <taxon>Clupeoidei</taxon>
        <taxon>Engraulidae</taxon>
        <taxon>Coilinae</taxon>
        <taxon>Coilia</taxon>
    </lineage>
</organism>
<dbReference type="EMBL" id="JBHFQA010000018">
    <property type="protein sequence ID" value="KAL2083241.1"/>
    <property type="molecule type" value="Genomic_DNA"/>
</dbReference>
<feature type="signal peptide" evidence="2">
    <location>
        <begin position="1"/>
        <end position="23"/>
    </location>
</feature>
<proteinExistence type="predicted"/>
<dbReference type="Pfam" id="PF04360">
    <property type="entry name" value="Serglycin"/>
    <property type="match status" value="1"/>
</dbReference>
<feature type="region of interest" description="Disordered" evidence="1">
    <location>
        <begin position="71"/>
        <end position="96"/>
    </location>
</feature>
<gene>
    <name evidence="3" type="ORF">ACEWY4_021014</name>
</gene>
<sequence>MMAQLGKWVILAVLCVIGETVLGAPTKGRYMWVKCRPDAKNANCVQEKGPIINLDKYPDAPKRLPASAAQEILPKETGLEPDEQSGDNAEAGKHIPAFADRGSGDLLVMDSPVHADTMQRQEESSGMEEGSAYIDYYPTYPEKEPHWDEYENFIH</sequence>
<evidence type="ECO:0000256" key="1">
    <source>
        <dbReference type="SAM" id="MobiDB-lite"/>
    </source>
</evidence>
<reference evidence="3 4" key="1">
    <citation type="submission" date="2024-09" db="EMBL/GenBank/DDBJ databases">
        <title>A chromosome-level genome assembly of Gray's grenadier anchovy, Coilia grayii.</title>
        <authorList>
            <person name="Fu Z."/>
        </authorList>
    </citation>
    <scope>NUCLEOTIDE SEQUENCE [LARGE SCALE GENOMIC DNA]</scope>
    <source>
        <strain evidence="3">G4</strain>
        <tissue evidence="3">Muscle</tissue>
    </source>
</reference>
<keyword evidence="4" id="KW-1185">Reference proteome</keyword>
<comment type="caution">
    <text evidence="3">The sequence shown here is derived from an EMBL/GenBank/DDBJ whole genome shotgun (WGS) entry which is preliminary data.</text>
</comment>
<dbReference type="AlphaFoldDB" id="A0ABD1JAZ8"/>
<protein>
    <recommendedName>
        <fullName evidence="5">Serglycin</fullName>
    </recommendedName>
</protein>
<evidence type="ECO:0000256" key="2">
    <source>
        <dbReference type="SAM" id="SignalP"/>
    </source>
</evidence>
<accession>A0ABD1JAZ8</accession>